<keyword evidence="2" id="KW-1185">Reference proteome</keyword>
<sequence>MCLKQTLSRTFIQTICCPNTIRIYPISTLFQLPDPQAHMFCFFFMSLLKPTIEKSCVRGRSRLPTPAAARSVRFGAPLAAAAYSGRTGAGYISEAYLQQMPGSGSRMRSRFAAFWRYWSVRKKALQAIEHKLEKLY</sequence>
<accession>A0A8X6NI30</accession>
<evidence type="ECO:0000313" key="2">
    <source>
        <dbReference type="Proteomes" id="UP000887013"/>
    </source>
</evidence>
<dbReference type="EMBL" id="BMAW01058411">
    <property type="protein sequence ID" value="GFT16170.1"/>
    <property type="molecule type" value="Genomic_DNA"/>
</dbReference>
<organism evidence="1 2">
    <name type="scientific">Nephila pilipes</name>
    <name type="common">Giant wood spider</name>
    <name type="synonym">Nephila maculata</name>
    <dbReference type="NCBI Taxonomy" id="299642"/>
    <lineage>
        <taxon>Eukaryota</taxon>
        <taxon>Metazoa</taxon>
        <taxon>Ecdysozoa</taxon>
        <taxon>Arthropoda</taxon>
        <taxon>Chelicerata</taxon>
        <taxon>Arachnida</taxon>
        <taxon>Araneae</taxon>
        <taxon>Araneomorphae</taxon>
        <taxon>Entelegynae</taxon>
        <taxon>Araneoidea</taxon>
        <taxon>Nephilidae</taxon>
        <taxon>Nephila</taxon>
    </lineage>
</organism>
<dbReference type="AlphaFoldDB" id="A0A8X6NI30"/>
<gene>
    <name evidence="1" type="ORF">NPIL_220811</name>
</gene>
<reference evidence="1" key="1">
    <citation type="submission" date="2020-08" db="EMBL/GenBank/DDBJ databases">
        <title>Multicomponent nature underlies the extraordinary mechanical properties of spider dragline silk.</title>
        <authorList>
            <person name="Kono N."/>
            <person name="Nakamura H."/>
            <person name="Mori M."/>
            <person name="Yoshida Y."/>
            <person name="Ohtoshi R."/>
            <person name="Malay A.D."/>
            <person name="Moran D.A.P."/>
            <person name="Tomita M."/>
            <person name="Numata K."/>
            <person name="Arakawa K."/>
        </authorList>
    </citation>
    <scope>NUCLEOTIDE SEQUENCE</scope>
</reference>
<protein>
    <submittedName>
        <fullName evidence="1">Uncharacterized protein</fullName>
    </submittedName>
</protein>
<name>A0A8X6NI30_NEPPI</name>
<proteinExistence type="predicted"/>
<dbReference type="Proteomes" id="UP000887013">
    <property type="component" value="Unassembled WGS sequence"/>
</dbReference>
<evidence type="ECO:0000313" key="1">
    <source>
        <dbReference type="EMBL" id="GFT16170.1"/>
    </source>
</evidence>
<comment type="caution">
    <text evidence="1">The sequence shown here is derived from an EMBL/GenBank/DDBJ whole genome shotgun (WGS) entry which is preliminary data.</text>
</comment>